<evidence type="ECO:0000313" key="1">
    <source>
        <dbReference type="EMBL" id="PLB51866.1"/>
    </source>
</evidence>
<sequence>MDPPPPTSRRVFQMEKCLTNHPRFSVSIRSAQIARITVNLDLEVIVGRPSCFSFLFASAALAAEGIFLPTIVRVPKILFFLSFSCHHLGVFVLHLVSESPTLPIPFLPRLDYLALITLDRDLLGAVKLRRQLKPGTRRCRVRKGSWRLSLASA</sequence>
<gene>
    <name evidence="1" type="ORF">P170DRAFT_91991</name>
</gene>
<dbReference type="EMBL" id="MSFO01000002">
    <property type="protein sequence ID" value="PLB51866.1"/>
    <property type="molecule type" value="Genomic_DNA"/>
</dbReference>
<organism evidence="1 2">
    <name type="scientific">Aspergillus steynii IBT 23096</name>
    <dbReference type="NCBI Taxonomy" id="1392250"/>
    <lineage>
        <taxon>Eukaryota</taxon>
        <taxon>Fungi</taxon>
        <taxon>Dikarya</taxon>
        <taxon>Ascomycota</taxon>
        <taxon>Pezizomycotina</taxon>
        <taxon>Eurotiomycetes</taxon>
        <taxon>Eurotiomycetidae</taxon>
        <taxon>Eurotiales</taxon>
        <taxon>Aspergillaceae</taxon>
        <taxon>Aspergillus</taxon>
        <taxon>Aspergillus subgen. Circumdati</taxon>
    </lineage>
</organism>
<proteinExistence type="predicted"/>
<dbReference type="VEuPathDB" id="FungiDB:P170DRAFT_91991"/>
<dbReference type="Proteomes" id="UP000234275">
    <property type="component" value="Unassembled WGS sequence"/>
</dbReference>
<protein>
    <submittedName>
        <fullName evidence="1">Uncharacterized protein</fullName>
    </submittedName>
</protein>
<name>A0A2I2GG58_9EURO</name>
<dbReference type="GeneID" id="36563139"/>
<comment type="caution">
    <text evidence="1">The sequence shown here is derived from an EMBL/GenBank/DDBJ whole genome shotgun (WGS) entry which is preliminary data.</text>
</comment>
<reference evidence="1 2" key="1">
    <citation type="submission" date="2016-12" db="EMBL/GenBank/DDBJ databases">
        <title>The genomes of Aspergillus section Nigri reveals drivers in fungal speciation.</title>
        <authorList>
            <consortium name="DOE Joint Genome Institute"/>
            <person name="Vesth T.C."/>
            <person name="Nybo J."/>
            <person name="Theobald S."/>
            <person name="Brandl J."/>
            <person name="Frisvad J.C."/>
            <person name="Nielsen K.F."/>
            <person name="Lyhne E.K."/>
            <person name="Kogle M.E."/>
            <person name="Kuo A."/>
            <person name="Riley R."/>
            <person name="Clum A."/>
            <person name="Nolan M."/>
            <person name="Lipzen A."/>
            <person name="Salamov A."/>
            <person name="Henrissat B."/>
            <person name="Wiebenga A."/>
            <person name="De Vries R.P."/>
            <person name="Grigoriev I.V."/>
            <person name="Mortensen U.H."/>
            <person name="Andersen M.R."/>
            <person name="Baker S.E."/>
        </authorList>
    </citation>
    <scope>NUCLEOTIDE SEQUENCE [LARGE SCALE GENOMIC DNA]</scope>
    <source>
        <strain evidence="1 2">IBT 23096</strain>
    </source>
</reference>
<dbReference type="AlphaFoldDB" id="A0A2I2GG58"/>
<evidence type="ECO:0000313" key="2">
    <source>
        <dbReference type="Proteomes" id="UP000234275"/>
    </source>
</evidence>
<accession>A0A2I2GG58</accession>
<dbReference type="RefSeq" id="XP_024707168.1">
    <property type="nucleotide sequence ID" value="XM_024855432.1"/>
</dbReference>
<keyword evidence="2" id="KW-1185">Reference proteome</keyword>